<feature type="compositionally biased region" description="Basic residues" evidence="1">
    <location>
        <begin position="86"/>
        <end position="95"/>
    </location>
</feature>
<reference evidence="2" key="1">
    <citation type="journal article" date="2020" name="Stud. Mycol.">
        <title>101 Dothideomycetes genomes: a test case for predicting lifestyles and emergence of pathogens.</title>
        <authorList>
            <person name="Haridas S."/>
            <person name="Albert R."/>
            <person name="Binder M."/>
            <person name="Bloem J."/>
            <person name="Labutti K."/>
            <person name="Salamov A."/>
            <person name="Andreopoulos B."/>
            <person name="Baker S."/>
            <person name="Barry K."/>
            <person name="Bills G."/>
            <person name="Bluhm B."/>
            <person name="Cannon C."/>
            <person name="Castanera R."/>
            <person name="Culley D."/>
            <person name="Daum C."/>
            <person name="Ezra D."/>
            <person name="Gonzalez J."/>
            <person name="Henrissat B."/>
            <person name="Kuo A."/>
            <person name="Liang C."/>
            <person name="Lipzen A."/>
            <person name="Lutzoni F."/>
            <person name="Magnuson J."/>
            <person name="Mondo S."/>
            <person name="Nolan M."/>
            <person name="Ohm R."/>
            <person name="Pangilinan J."/>
            <person name="Park H.-J."/>
            <person name="Ramirez L."/>
            <person name="Alfaro M."/>
            <person name="Sun H."/>
            <person name="Tritt A."/>
            <person name="Yoshinaga Y."/>
            <person name="Zwiers L.-H."/>
            <person name="Turgeon B."/>
            <person name="Goodwin S."/>
            <person name="Spatafora J."/>
            <person name="Crous P."/>
            <person name="Grigoriev I."/>
        </authorList>
    </citation>
    <scope>NUCLEOTIDE SEQUENCE</scope>
    <source>
        <strain evidence="2">CBS 121167</strain>
    </source>
</reference>
<feature type="compositionally biased region" description="Basic residues" evidence="1">
    <location>
        <begin position="38"/>
        <end position="48"/>
    </location>
</feature>
<dbReference type="AlphaFoldDB" id="A0A6A6AX35"/>
<sequence>MAGLALKALSYGAEKIPDRFFEAIPGGYFRPKEDKHDSRRKSKSRSSRYRSQSEGRNRKRSPYPEEYSDEDSTDYDHTDEESDRERRRHRHRHHRYGDSHRAREGRRRHRSLSEDRDSFDDGYILPPPKVDMSRTLGGQHPTPYFPPPPVVGHAESAPASTTYSPARPHNPADYSPAHPLASSEQPSPHSLPLNTRVPAPSPVVPQHVSVPDIIQMIFSLTVAGWSLQ</sequence>
<name>A0A6A6AX35_9PEZI</name>
<feature type="region of interest" description="Disordered" evidence="1">
    <location>
        <begin position="15"/>
        <end position="198"/>
    </location>
</feature>
<protein>
    <submittedName>
        <fullName evidence="2">Uncharacterized protein</fullName>
    </submittedName>
</protein>
<feature type="compositionally biased region" description="Acidic residues" evidence="1">
    <location>
        <begin position="66"/>
        <end position="82"/>
    </location>
</feature>
<dbReference type="OrthoDB" id="3800349at2759"/>
<gene>
    <name evidence="2" type="ORF">K452DRAFT_128279</name>
</gene>
<evidence type="ECO:0000313" key="2">
    <source>
        <dbReference type="EMBL" id="KAF2136552.1"/>
    </source>
</evidence>
<dbReference type="GeneID" id="54292756"/>
<dbReference type="EMBL" id="ML995517">
    <property type="protein sequence ID" value="KAF2136552.1"/>
    <property type="molecule type" value="Genomic_DNA"/>
</dbReference>
<dbReference type="RefSeq" id="XP_033392270.1">
    <property type="nucleotide sequence ID" value="XM_033535262.1"/>
</dbReference>
<organism evidence="2 3">
    <name type="scientific">Aplosporella prunicola CBS 121167</name>
    <dbReference type="NCBI Taxonomy" id="1176127"/>
    <lineage>
        <taxon>Eukaryota</taxon>
        <taxon>Fungi</taxon>
        <taxon>Dikarya</taxon>
        <taxon>Ascomycota</taxon>
        <taxon>Pezizomycotina</taxon>
        <taxon>Dothideomycetes</taxon>
        <taxon>Dothideomycetes incertae sedis</taxon>
        <taxon>Botryosphaeriales</taxon>
        <taxon>Aplosporellaceae</taxon>
        <taxon>Aplosporella</taxon>
    </lineage>
</organism>
<evidence type="ECO:0000256" key="1">
    <source>
        <dbReference type="SAM" id="MobiDB-lite"/>
    </source>
</evidence>
<dbReference type="Proteomes" id="UP000799438">
    <property type="component" value="Unassembled WGS sequence"/>
</dbReference>
<accession>A0A6A6AX35</accession>
<proteinExistence type="predicted"/>
<evidence type="ECO:0000313" key="3">
    <source>
        <dbReference type="Proteomes" id="UP000799438"/>
    </source>
</evidence>
<keyword evidence="3" id="KW-1185">Reference proteome</keyword>